<evidence type="ECO:0000313" key="2">
    <source>
        <dbReference type="Proteomes" id="UP000266067"/>
    </source>
</evidence>
<proteinExistence type="predicted"/>
<accession>A0A3A1NAC6</accession>
<dbReference type="EMBL" id="QXFH01000064">
    <property type="protein sequence ID" value="RIV36225.1"/>
    <property type="molecule type" value="Genomic_DNA"/>
</dbReference>
<organism evidence="1 2">
    <name type="scientific">Flagellimonas lutimaris</name>
    <dbReference type="NCBI Taxonomy" id="475082"/>
    <lineage>
        <taxon>Bacteria</taxon>
        <taxon>Pseudomonadati</taxon>
        <taxon>Bacteroidota</taxon>
        <taxon>Flavobacteriia</taxon>
        <taxon>Flavobacteriales</taxon>
        <taxon>Flavobacteriaceae</taxon>
        <taxon>Flagellimonas</taxon>
    </lineage>
</organism>
<dbReference type="AlphaFoldDB" id="A0A3A1NAC6"/>
<keyword evidence="2" id="KW-1185">Reference proteome</keyword>
<gene>
    <name evidence="1" type="ORF">D2V08_02510</name>
</gene>
<dbReference type="OrthoDB" id="1452222at2"/>
<protein>
    <submittedName>
        <fullName evidence="1">Uncharacterized protein</fullName>
    </submittedName>
</protein>
<comment type="caution">
    <text evidence="1">The sequence shown here is derived from an EMBL/GenBank/DDBJ whole genome shotgun (WGS) entry which is preliminary data.</text>
</comment>
<reference evidence="1 2" key="1">
    <citation type="submission" date="2018-08" db="EMBL/GenBank/DDBJ databases">
        <title>Proposal of Muricauda 72 sp.nov. and Muricauda NH166 sp.nov., isolated from seawater.</title>
        <authorList>
            <person name="Cheng H."/>
            <person name="Wu Y.-H."/>
            <person name="Guo L.-L."/>
            <person name="Xu X.-W."/>
        </authorList>
    </citation>
    <scope>NUCLEOTIDE SEQUENCE [LARGE SCALE GENOMIC DNA]</scope>
    <source>
        <strain evidence="1 2">KCTC 22173</strain>
    </source>
</reference>
<dbReference type="Proteomes" id="UP000266067">
    <property type="component" value="Unassembled WGS sequence"/>
</dbReference>
<name>A0A3A1NAC6_9FLAO</name>
<sequence>MDLELIWNNLGGKGTSDHERRISLEYAVRLQVVKILIKEAEHLMDYLSLVVIEINSSNGYVSVHEETPEPLFSKIANNLEQPKAKKFPKCLHLCLKP</sequence>
<evidence type="ECO:0000313" key="1">
    <source>
        <dbReference type="EMBL" id="RIV36225.1"/>
    </source>
</evidence>